<dbReference type="Proteomes" id="UP000235786">
    <property type="component" value="Unassembled WGS sequence"/>
</dbReference>
<evidence type="ECO:0000259" key="8">
    <source>
        <dbReference type="Pfam" id="PF01974"/>
    </source>
</evidence>
<feature type="region of interest" description="Disordered" evidence="7">
    <location>
        <begin position="185"/>
        <end position="204"/>
    </location>
</feature>
<feature type="active site" evidence="6">
    <location>
        <position position="243"/>
    </location>
</feature>
<dbReference type="InterPro" id="IPR011856">
    <property type="entry name" value="tRNA_endonuc-like_dom_sf"/>
</dbReference>
<dbReference type="Pfam" id="PF01974">
    <property type="entry name" value="tRNA_int_endo"/>
    <property type="match status" value="1"/>
</dbReference>
<dbReference type="InterPro" id="IPR006677">
    <property type="entry name" value="tRNA_intron_Endonuc_cat-like"/>
</dbReference>
<feature type="region of interest" description="Disordered" evidence="7">
    <location>
        <begin position="134"/>
        <end position="165"/>
    </location>
</feature>
<keyword evidence="10" id="KW-0255">Endonuclease</keyword>
<keyword evidence="11" id="KW-1185">Reference proteome</keyword>
<proteinExistence type="inferred from homology"/>
<dbReference type="GO" id="GO:0000213">
    <property type="term" value="F:tRNA-intron lyase activity"/>
    <property type="evidence" value="ECO:0007669"/>
    <property type="project" value="UniProtKB-UniRule"/>
</dbReference>
<feature type="domain" description="tRNA intron endonuclease catalytic" evidence="8">
    <location>
        <begin position="209"/>
        <end position="282"/>
    </location>
</feature>
<evidence type="ECO:0000256" key="3">
    <source>
        <dbReference type="ARBA" id="ARBA00023239"/>
    </source>
</evidence>
<dbReference type="SUPFAM" id="SSF53032">
    <property type="entry name" value="tRNA-intron endonuclease catalytic domain-like"/>
    <property type="match status" value="1"/>
</dbReference>
<accession>A0A2J6QWI8</accession>
<evidence type="ECO:0000256" key="4">
    <source>
        <dbReference type="ARBA" id="ARBA00059865"/>
    </source>
</evidence>
<dbReference type="InterPro" id="IPR016690">
    <property type="entry name" value="TSEN34"/>
</dbReference>
<dbReference type="GO" id="GO:0003676">
    <property type="term" value="F:nucleic acid binding"/>
    <property type="evidence" value="ECO:0007669"/>
    <property type="project" value="InterPro"/>
</dbReference>
<dbReference type="GO" id="GO:0000379">
    <property type="term" value="P:tRNA-type intron splice site recognition and cleavage"/>
    <property type="evidence" value="ECO:0007669"/>
    <property type="project" value="UniProtKB-UniRule"/>
</dbReference>
<dbReference type="EMBL" id="KZ613966">
    <property type="protein sequence ID" value="PMD30637.1"/>
    <property type="molecule type" value="Genomic_DNA"/>
</dbReference>
<reference evidence="10 11" key="1">
    <citation type="submission" date="2016-04" db="EMBL/GenBank/DDBJ databases">
        <title>A degradative enzymes factory behind the ericoid mycorrhizal symbiosis.</title>
        <authorList>
            <consortium name="DOE Joint Genome Institute"/>
            <person name="Martino E."/>
            <person name="Morin E."/>
            <person name="Grelet G."/>
            <person name="Kuo A."/>
            <person name="Kohler A."/>
            <person name="Daghino S."/>
            <person name="Barry K."/>
            <person name="Choi C."/>
            <person name="Cichocki N."/>
            <person name="Clum A."/>
            <person name="Copeland A."/>
            <person name="Hainaut M."/>
            <person name="Haridas S."/>
            <person name="Labutti K."/>
            <person name="Lindquist E."/>
            <person name="Lipzen A."/>
            <person name="Khouja H.-R."/>
            <person name="Murat C."/>
            <person name="Ohm R."/>
            <person name="Olson A."/>
            <person name="Spatafora J."/>
            <person name="Veneault-Fourrey C."/>
            <person name="Henrissat B."/>
            <person name="Grigoriev I."/>
            <person name="Martin F."/>
            <person name="Perotto S."/>
        </authorList>
    </citation>
    <scope>NUCLEOTIDE SEQUENCE [LARGE SCALE GENOMIC DNA]</scope>
    <source>
        <strain evidence="10 11">F</strain>
    </source>
</reference>
<gene>
    <name evidence="10" type="ORF">L207DRAFT_224547</name>
</gene>
<evidence type="ECO:0000313" key="10">
    <source>
        <dbReference type="EMBL" id="PMD30637.1"/>
    </source>
</evidence>
<comment type="function">
    <text evidence="4">Constitutes one of the two catalytic subunit of the tRNA-splicing endonuclease complex, a complex responsible for identification and cleavage of the splice sites in pre-tRNA. It cleaves pre-tRNA at the 5'- and 3'-splice sites to release the intron. The products are an intron and two tRNA half-molecules bearing 2',3'-cyclic phosphate and 5'-OH termini. There are no conserved sequences at the splice sites, but the intron is invariably located at the same site in the gene, placing the splice sites an invariant distance from the constant structural features of the tRNA body. It probably carries the active site for 3'-splice site cleavage.</text>
</comment>
<comment type="similarity">
    <text evidence="1 5">Belongs to the tRNA-intron endonuclease family.</text>
</comment>
<evidence type="ECO:0000313" key="11">
    <source>
        <dbReference type="Proteomes" id="UP000235786"/>
    </source>
</evidence>
<dbReference type="Gene3D" id="3.40.1350.10">
    <property type="match status" value="1"/>
</dbReference>
<name>A0A2J6QWI8_HYAVF</name>
<dbReference type="PANTHER" id="PTHR13070">
    <property type="entry name" value="TRNA-SPLICING ENDONUCLEASE SUBUNIT SEN34-RELATED"/>
    <property type="match status" value="1"/>
</dbReference>
<dbReference type="CDD" id="cd22363">
    <property type="entry name" value="tRNA-intron_lyase_C"/>
    <property type="match status" value="1"/>
</dbReference>
<feature type="compositionally biased region" description="Low complexity" evidence="7">
    <location>
        <begin position="185"/>
        <end position="199"/>
    </location>
</feature>
<keyword evidence="10" id="KW-0378">Hydrolase</keyword>
<evidence type="ECO:0000256" key="1">
    <source>
        <dbReference type="ARBA" id="ARBA00008078"/>
    </source>
</evidence>
<evidence type="ECO:0000256" key="2">
    <source>
        <dbReference type="ARBA" id="ARBA00022694"/>
    </source>
</evidence>
<dbReference type="EC" id="4.6.1.16" evidence="5"/>
<dbReference type="InterPro" id="IPR059049">
    <property type="entry name" value="TSEN34_N"/>
</dbReference>
<keyword evidence="3 5" id="KW-0456">Lyase</keyword>
<protein>
    <recommendedName>
        <fullName evidence="5">tRNA-splicing endonuclease subunit Sen34</fullName>
        <ecNumber evidence="5">4.6.1.16</ecNumber>
    </recommendedName>
</protein>
<keyword evidence="10" id="KW-0540">Nuclease</keyword>
<evidence type="ECO:0000259" key="9">
    <source>
        <dbReference type="Pfam" id="PF26577"/>
    </source>
</evidence>
<evidence type="ECO:0000256" key="6">
    <source>
        <dbReference type="PIRSR" id="PIRSR017250-50"/>
    </source>
</evidence>
<feature type="active site" evidence="6">
    <location>
        <position position="274"/>
    </location>
</feature>
<dbReference type="Pfam" id="PF26577">
    <property type="entry name" value="TSEN34_N"/>
    <property type="match status" value="1"/>
</dbReference>
<dbReference type="OrthoDB" id="48041at2759"/>
<dbReference type="PANTHER" id="PTHR13070:SF0">
    <property type="entry name" value="TRNA-SPLICING ENDONUCLEASE SUBUNIT SEN34"/>
    <property type="match status" value="1"/>
</dbReference>
<evidence type="ECO:0000256" key="7">
    <source>
        <dbReference type="SAM" id="MobiDB-lite"/>
    </source>
</evidence>
<organism evidence="10 11">
    <name type="scientific">Hyaloscypha variabilis (strain UAMH 11265 / GT02V1 / F)</name>
    <name type="common">Meliniomyces variabilis</name>
    <dbReference type="NCBI Taxonomy" id="1149755"/>
    <lineage>
        <taxon>Eukaryota</taxon>
        <taxon>Fungi</taxon>
        <taxon>Dikarya</taxon>
        <taxon>Ascomycota</taxon>
        <taxon>Pezizomycotina</taxon>
        <taxon>Leotiomycetes</taxon>
        <taxon>Helotiales</taxon>
        <taxon>Hyaloscyphaceae</taxon>
        <taxon>Hyaloscypha</taxon>
        <taxon>Hyaloscypha variabilis</taxon>
    </lineage>
</organism>
<dbReference type="PIRSF" id="PIRSF017250">
    <property type="entry name" value="tRNA_splic_SEN34"/>
    <property type="match status" value="1"/>
</dbReference>
<evidence type="ECO:0000256" key="5">
    <source>
        <dbReference type="PIRNR" id="PIRNR017250"/>
    </source>
</evidence>
<feature type="active site" evidence="6">
    <location>
        <position position="235"/>
    </location>
</feature>
<dbReference type="GO" id="GO:0000214">
    <property type="term" value="C:tRNA-intron endonuclease complex"/>
    <property type="evidence" value="ECO:0007669"/>
    <property type="project" value="UniProtKB-UniRule"/>
</dbReference>
<dbReference type="InterPro" id="IPR036167">
    <property type="entry name" value="tRNA_intron_Endo_cat-like_sf"/>
</dbReference>
<dbReference type="FunFam" id="3.40.1350.10:FF:000008">
    <property type="entry name" value="tRNA-splicing endonuclease subunit Sen34"/>
    <property type="match status" value="1"/>
</dbReference>
<dbReference type="STRING" id="1149755.A0A2J6QWI8"/>
<keyword evidence="2 5" id="KW-0819">tRNA processing</keyword>
<feature type="domain" description="TSEN34 N-terminal" evidence="9">
    <location>
        <begin position="12"/>
        <end position="81"/>
    </location>
</feature>
<dbReference type="AlphaFoldDB" id="A0A2J6QWI8"/>
<sequence>MAEAYDSVSEPIPISLIAGRYLLFDVNVVTYLRRTHNICGSLIGGIPQAPQQNMFLGLPVELMPEEAALLVKKEIGYIVDDVAWHTQRFNTFEGEDRQKYLASLRSQGLKARKTAQFAARKRADHGLRKLVAKKAIESDSSEDESPDTPFDGTSSDALYDVDRPSSPAPSSIAFASSEPYALTPSTSYSPSSLPQNSSPAPDPPVGPGYALFELLQSRGYFMMPGLRFGCNFNVYPGDPLRFHAHFLANAYEFDEEIPLIDLIGGGRLGTSVKKGFVIGGEDLDAEAESGRKMRTFCIEWGGM</sequence>